<proteinExistence type="predicted"/>
<evidence type="ECO:0008006" key="4">
    <source>
        <dbReference type="Google" id="ProtNLM"/>
    </source>
</evidence>
<accession>A0A1F7WKN9</accession>
<evidence type="ECO:0000313" key="3">
    <source>
        <dbReference type="Proteomes" id="UP000178735"/>
    </source>
</evidence>
<comment type="caution">
    <text evidence="2">The sequence shown here is derived from an EMBL/GenBank/DDBJ whole genome shotgun (WGS) entry which is preliminary data.</text>
</comment>
<dbReference type="InterPro" id="IPR011990">
    <property type="entry name" value="TPR-like_helical_dom_sf"/>
</dbReference>
<dbReference type="EMBL" id="MGFH01000188">
    <property type="protein sequence ID" value="OGM03087.1"/>
    <property type="molecule type" value="Genomic_DNA"/>
</dbReference>
<sequence length="617" mass="69802">MKKIIYLTLILSIIFLSQIMPVGIFTASAANEEQKYDSMQWYFKARYLYEQRKDSAAAKKAIMKACELDFDNAEAFAYMYILAARLKFEVPENFILKIPEYMGSSGSARRWHINGVEAFGRRDFAGALFCFEQAAKNDVTNDQISYMINASKREMMLAKLREKIEARFGITVKPPNKYDLSESEAPAETVEKPPAEQAAKDKSSEVEIAETGSDIGGNSEDDIFRDRYLSIKTAKLLLKNSIKIYDPKKFSEWLGFARYVYNVNKDNKNALIAVETALLFYDSNETALKMKSEIAAKVKADDDAEKDRERREKEAMEKARLQRIEDEKNKRSIAVSEIVIADNTKPEAEKEARVTGDFTDEDFIIDTVESKVGEEDVVAPSNKPVAMPVGEIMLANDEKPSVERKKMIEETKSYVVRHSKLAGTKYAGGKLHEALLEYEKIYEKILQIDSNDVKSLYSLVLLYKKMGEQRSAQQTFIRLVNAINLTSAKYSGSKNIQKIYHFVDCTVKASIVNAAVLAYNQKSYYPMNRSNFDLNKLKEKKYLVIDEGEDREVMLSLVESGYSNQLYKTYKFVVTGYDCKSGGKYSLGPNGVVTCGVHGDSVIILSGQEVDKIGNVR</sequence>
<feature type="compositionally biased region" description="Basic and acidic residues" evidence="1">
    <location>
        <begin position="189"/>
        <end position="205"/>
    </location>
</feature>
<evidence type="ECO:0000256" key="1">
    <source>
        <dbReference type="SAM" id="MobiDB-lite"/>
    </source>
</evidence>
<reference evidence="2 3" key="1">
    <citation type="journal article" date="2016" name="Nat. Commun.">
        <title>Thousands of microbial genomes shed light on interconnected biogeochemical processes in an aquifer system.</title>
        <authorList>
            <person name="Anantharaman K."/>
            <person name="Brown C.T."/>
            <person name="Hug L.A."/>
            <person name="Sharon I."/>
            <person name="Castelle C.J."/>
            <person name="Probst A.J."/>
            <person name="Thomas B.C."/>
            <person name="Singh A."/>
            <person name="Wilkins M.J."/>
            <person name="Karaoz U."/>
            <person name="Brodie E.L."/>
            <person name="Williams K.H."/>
            <person name="Hubbard S.S."/>
            <person name="Banfield J.F."/>
        </authorList>
    </citation>
    <scope>NUCLEOTIDE SEQUENCE [LARGE SCALE GENOMIC DNA]</scope>
</reference>
<organism evidence="2 3">
    <name type="scientific">Candidatus Wallbacteria bacterium GWC2_49_35</name>
    <dbReference type="NCBI Taxonomy" id="1817813"/>
    <lineage>
        <taxon>Bacteria</taxon>
        <taxon>Candidatus Walliibacteriota</taxon>
    </lineage>
</organism>
<evidence type="ECO:0000313" key="2">
    <source>
        <dbReference type="EMBL" id="OGM03087.1"/>
    </source>
</evidence>
<dbReference type="SUPFAM" id="SSF48452">
    <property type="entry name" value="TPR-like"/>
    <property type="match status" value="1"/>
</dbReference>
<dbReference type="Gene3D" id="1.25.40.10">
    <property type="entry name" value="Tetratricopeptide repeat domain"/>
    <property type="match status" value="1"/>
</dbReference>
<name>A0A1F7WKN9_9BACT</name>
<protein>
    <recommendedName>
        <fullName evidence="4">Tetratricopeptide repeat protein</fullName>
    </recommendedName>
</protein>
<dbReference type="Proteomes" id="UP000178735">
    <property type="component" value="Unassembled WGS sequence"/>
</dbReference>
<dbReference type="AlphaFoldDB" id="A0A1F7WKN9"/>
<feature type="region of interest" description="Disordered" evidence="1">
    <location>
        <begin position="179"/>
        <end position="214"/>
    </location>
</feature>
<gene>
    <name evidence="2" type="ORF">A2008_05060</name>
</gene>